<dbReference type="Pfam" id="PF00589">
    <property type="entry name" value="Phage_integrase"/>
    <property type="match status" value="1"/>
</dbReference>
<proteinExistence type="predicted"/>
<dbReference type="InterPro" id="IPR013762">
    <property type="entry name" value="Integrase-like_cat_sf"/>
</dbReference>
<keyword evidence="2" id="KW-0233">DNA recombination</keyword>
<sequence length="404" mass="44320">MPRERIKPGRHGKITATVVRDAAGKPIRHIAKTRLRDLDGALRQVEAVGQSKPKAIAALEEKLARRVAPSKSEITADTLVHRLVERWQIKVERSKLSANTKRRYGEILDLHIVPRIGKLTIAECTTQVLEGLLEDIADQVGRPTAKLAKTCLSGMWTLASRYGASAGNIIKLLAPIQVEDKPVVAWSLNEVQRIRSGLRSDKRAVANGIADLVDLLLATGCRIGETMALKWKHLDLDATKPTVLVEGTVVRIRGGGMIIQPHPKGGPNGKRRLLLPEWAVERLTARRDLIPHEPEDLVFPSRGGTLRDPRNARKQLQRALDRIGVTGIPQDPHAARKTVGTHLAEDADGGQSDIGVAAAQLGNTEAVTRRHYVQRTHQGPDARNRFAAFALPDEQDGTATTRRT</sequence>
<dbReference type="RefSeq" id="WP_329405851.1">
    <property type="nucleotide sequence ID" value="NZ_CP109441.1"/>
</dbReference>
<keyword evidence="1" id="KW-0238">DNA-binding</keyword>
<evidence type="ECO:0000313" key="4">
    <source>
        <dbReference type="EMBL" id="WUV43370.1"/>
    </source>
</evidence>
<name>A0ABZ1YN05_9NOCA</name>
<accession>A0ABZ1YN05</accession>
<dbReference type="EMBL" id="CP109441">
    <property type="protein sequence ID" value="WUV43370.1"/>
    <property type="molecule type" value="Genomic_DNA"/>
</dbReference>
<evidence type="ECO:0000259" key="3">
    <source>
        <dbReference type="PROSITE" id="PS51898"/>
    </source>
</evidence>
<evidence type="ECO:0000256" key="2">
    <source>
        <dbReference type="ARBA" id="ARBA00023172"/>
    </source>
</evidence>
<protein>
    <submittedName>
        <fullName evidence="4">Tyrosine-type recombinase/integrase</fullName>
    </submittedName>
</protein>
<dbReference type="PANTHER" id="PTHR30349">
    <property type="entry name" value="PHAGE INTEGRASE-RELATED"/>
    <property type="match status" value="1"/>
</dbReference>
<dbReference type="InterPro" id="IPR002104">
    <property type="entry name" value="Integrase_catalytic"/>
</dbReference>
<dbReference type="Gene3D" id="1.10.443.10">
    <property type="entry name" value="Intergrase catalytic core"/>
    <property type="match status" value="1"/>
</dbReference>
<evidence type="ECO:0000313" key="5">
    <source>
        <dbReference type="Proteomes" id="UP001432062"/>
    </source>
</evidence>
<gene>
    <name evidence="4" type="ORF">OG563_29600</name>
</gene>
<dbReference type="PROSITE" id="PS51898">
    <property type="entry name" value="TYR_RECOMBINASE"/>
    <property type="match status" value="1"/>
</dbReference>
<dbReference type="InterPro" id="IPR050090">
    <property type="entry name" value="Tyrosine_recombinase_XerCD"/>
</dbReference>
<feature type="domain" description="Tyr recombinase" evidence="3">
    <location>
        <begin position="181"/>
        <end position="389"/>
    </location>
</feature>
<dbReference type="Proteomes" id="UP001432062">
    <property type="component" value="Chromosome"/>
</dbReference>
<dbReference type="InterPro" id="IPR010998">
    <property type="entry name" value="Integrase_recombinase_N"/>
</dbReference>
<keyword evidence="5" id="KW-1185">Reference proteome</keyword>
<reference evidence="4" key="1">
    <citation type="submission" date="2022-10" db="EMBL/GenBank/DDBJ databases">
        <title>The complete genomes of actinobacterial strains from the NBC collection.</title>
        <authorList>
            <person name="Joergensen T.S."/>
            <person name="Alvarez Arevalo M."/>
            <person name="Sterndorff E.B."/>
            <person name="Faurdal D."/>
            <person name="Vuksanovic O."/>
            <person name="Mourched A.-S."/>
            <person name="Charusanti P."/>
            <person name="Shaw S."/>
            <person name="Blin K."/>
            <person name="Weber T."/>
        </authorList>
    </citation>
    <scope>NUCLEOTIDE SEQUENCE</scope>
    <source>
        <strain evidence="4">NBC_01482</strain>
    </source>
</reference>
<evidence type="ECO:0000256" key="1">
    <source>
        <dbReference type="ARBA" id="ARBA00023125"/>
    </source>
</evidence>
<organism evidence="4 5">
    <name type="scientific">Nocardia vinacea</name>
    <dbReference type="NCBI Taxonomy" id="96468"/>
    <lineage>
        <taxon>Bacteria</taxon>
        <taxon>Bacillati</taxon>
        <taxon>Actinomycetota</taxon>
        <taxon>Actinomycetes</taxon>
        <taxon>Mycobacteriales</taxon>
        <taxon>Nocardiaceae</taxon>
        <taxon>Nocardia</taxon>
    </lineage>
</organism>
<dbReference type="Gene3D" id="1.10.150.130">
    <property type="match status" value="1"/>
</dbReference>
<dbReference type="SUPFAM" id="SSF56349">
    <property type="entry name" value="DNA breaking-rejoining enzymes"/>
    <property type="match status" value="1"/>
</dbReference>
<dbReference type="InterPro" id="IPR011010">
    <property type="entry name" value="DNA_brk_join_enz"/>
</dbReference>